<feature type="region of interest" description="Disordered" evidence="2">
    <location>
        <begin position="1"/>
        <end position="20"/>
    </location>
</feature>
<dbReference type="AlphaFoldDB" id="A0AB39U6F5"/>
<organism evidence="4">
    <name type="scientific">Bifidobacterium aquikefiricola</name>
    <dbReference type="NCBI Taxonomy" id="3059038"/>
    <lineage>
        <taxon>Bacteria</taxon>
        <taxon>Bacillati</taxon>
        <taxon>Actinomycetota</taxon>
        <taxon>Actinomycetes</taxon>
        <taxon>Bifidobacteriales</taxon>
        <taxon>Bifidobacteriaceae</taxon>
        <taxon>Bifidobacterium</taxon>
    </lineage>
</organism>
<keyword evidence="3" id="KW-1133">Transmembrane helix</keyword>
<feature type="transmembrane region" description="Helical" evidence="3">
    <location>
        <begin position="134"/>
        <end position="154"/>
    </location>
</feature>
<evidence type="ECO:0000313" key="4">
    <source>
        <dbReference type="EMBL" id="XDS44661.1"/>
    </source>
</evidence>
<evidence type="ECO:0000256" key="1">
    <source>
        <dbReference type="SAM" id="Coils"/>
    </source>
</evidence>
<proteinExistence type="predicted"/>
<keyword evidence="3" id="KW-0812">Transmembrane</keyword>
<reference evidence="4" key="1">
    <citation type="submission" date="2023-07" db="EMBL/GenBank/DDBJ databases">
        <title>Bifidobacterium aquikefiriaerophilum sp. nov. and Bifidobacterium eccum sp. nov., isolated from water kefir.</title>
        <authorList>
            <person name="Breselge S."/>
            <person name="Bellassi P."/>
            <person name="Barcenilla C."/>
            <person name="Alvarez-Ordonez A."/>
            <person name="Morelli L."/>
            <person name="Cotter P.D."/>
        </authorList>
    </citation>
    <scope>NUCLEOTIDE SEQUENCE</scope>
    <source>
        <strain evidence="4">WK041_4_12</strain>
    </source>
</reference>
<feature type="coiled-coil region" evidence="1">
    <location>
        <begin position="62"/>
        <end position="117"/>
    </location>
</feature>
<keyword evidence="3" id="KW-0472">Membrane</keyword>
<dbReference type="EMBL" id="CP129674">
    <property type="protein sequence ID" value="XDS44661.1"/>
    <property type="molecule type" value="Genomic_DNA"/>
</dbReference>
<sequence length="455" mass="50119">MASQKRNPITSKSTVHDTRKGRIEVSGNGLRLTTVFDISKEKQAEDFVTKVWEAKAKYPEALQQRNAEAAEIANDIADTKKQINQNIPLLADAHKELEDLEHNVQLAKDELNRIIDAAPPEQQQAFHRKRRMRAWRTLLVLAILVVGIIVGIAYCGSQASDKEAAAYNQIKGQSWSKALQTLDEAGLDSYDYALQDSDGNYAVPPAGNRAKKYIVKSVDKVGTTKPIVTIHLDIPTSVEKLSWEKAQSQLTESGYTLGTDYSLIGTDSAALYSVPDPTNWVVSKVDNTSSVAKIVLSESVTDHTASTTGVPTTPSTATTSEESVTLSTISEWYTDQAQTVCESYAQQLQQQVFKQSLNIETQVSVNLAKGVFDSVNGAYISCDYKTDATYDLTSRFLMTYPDTGSIQLAQASASDLSSTKLFDDNYIKDWENQALTTFAAFKTKYPNGNFKDPYA</sequence>
<feature type="compositionally biased region" description="Polar residues" evidence="2">
    <location>
        <begin position="1"/>
        <end position="13"/>
    </location>
</feature>
<evidence type="ECO:0008006" key="5">
    <source>
        <dbReference type="Google" id="ProtNLM"/>
    </source>
</evidence>
<gene>
    <name evidence="4" type="ORF">QN215_00515</name>
</gene>
<name>A0AB39U6F5_9BIFI</name>
<dbReference type="KEGG" id="baqk:QN215_00515"/>
<evidence type="ECO:0000256" key="3">
    <source>
        <dbReference type="SAM" id="Phobius"/>
    </source>
</evidence>
<accession>A0AB39U6F5</accession>
<keyword evidence="1" id="KW-0175">Coiled coil</keyword>
<protein>
    <recommendedName>
        <fullName evidence="5">PASTA domain-containing protein</fullName>
    </recommendedName>
</protein>
<dbReference type="RefSeq" id="WP_369344232.1">
    <property type="nucleotide sequence ID" value="NZ_CP129674.1"/>
</dbReference>
<evidence type="ECO:0000256" key="2">
    <source>
        <dbReference type="SAM" id="MobiDB-lite"/>
    </source>
</evidence>